<dbReference type="PIRSF" id="PIRSF000446">
    <property type="entry name" value="Mct"/>
    <property type="match status" value="1"/>
</dbReference>
<dbReference type="InterPro" id="IPR016036">
    <property type="entry name" value="Malonyl_transacylase_ACP-bd"/>
</dbReference>
<name>A0A328VN74_9CHLR</name>
<dbReference type="AlphaFoldDB" id="A0A328VN74"/>
<dbReference type="InterPro" id="IPR016035">
    <property type="entry name" value="Acyl_Trfase/lysoPLipase"/>
</dbReference>
<dbReference type="RefSeq" id="WP_112431202.1">
    <property type="nucleotide sequence ID" value="NZ_MCIF01000002.1"/>
</dbReference>
<dbReference type="GO" id="GO:0006633">
    <property type="term" value="P:fatty acid biosynthetic process"/>
    <property type="evidence" value="ECO:0007669"/>
    <property type="project" value="TreeGrafter"/>
</dbReference>
<evidence type="ECO:0000256" key="1">
    <source>
        <dbReference type="ARBA" id="ARBA00022679"/>
    </source>
</evidence>
<evidence type="ECO:0000256" key="4">
    <source>
        <dbReference type="PIRNR" id="PIRNR000446"/>
    </source>
</evidence>
<feature type="active site" evidence="5">
    <location>
        <position position="228"/>
    </location>
</feature>
<dbReference type="GO" id="GO:0005829">
    <property type="term" value="C:cytosol"/>
    <property type="evidence" value="ECO:0007669"/>
    <property type="project" value="TreeGrafter"/>
</dbReference>
<dbReference type="Pfam" id="PF00698">
    <property type="entry name" value="Acyl_transf_1"/>
    <property type="match status" value="1"/>
</dbReference>
<sequence length="345" mass="36247">MAAKGIAFLFPGQGSQTVGMGADIYEQSPAARQVFERADQALGMALSTLCFQGPEEQLRETINAQPAIVTVSLALLAALQERLASHFSWSSPLTPTFTAGHSVGEYAALVAAGALDLEDAVRLVRERGRLMHHEGSVCPGGMAAVIGLDEATLQEICQEASQEATREGAAAQSHPDHPGWGKVSVANLNAPGQIVISGEQRALALAMERAKARGAKRVIPLAVSGAFHSPVMEPAAAGLAQALATTPLRHAAIPIISNIEARPLTEAEALRQELARQIVAPVQWVRSVEYLATAGVSVYLEIGPGSVLTGLVKRIARDATTLTISNANELDKAVTALREQGLLQL</sequence>
<evidence type="ECO:0000313" key="7">
    <source>
        <dbReference type="EMBL" id="RAQ97093.1"/>
    </source>
</evidence>
<dbReference type="Gene3D" id="3.40.366.10">
    <property type="entry name" value="Malonyl-Coenzyme A Acyl Carrier Protein, domain 2"/>
    <property type="match status" value="1"/>
</dbReference>
<comment type="similarity">
    <text evidence="4">Belongs to the fabD family.</text>
</comment>
<evidence type="ECO:0000259" key="6">
    <source>
        <dbReference type="SMART" id="SM00827"/>
    </source>
</evidence>
<dbReference type="Proteomes" id="UP000248706">
    <property type="component" value="Unassembled WGS sequence"/>
</dbReference>
<dbReference type="InterPro" id="IPR024925">
    <property type="entry name" value="Malonyl_CoA-ACP_transAc"/>
</dbReference>
<dbReference type="NCBIfam" id="TIGR00128">
    <property type="entry name" value="fabD"/>
    <property type="match status" value="1"/>
</dbReference>
<dbReference type="FunFam" id="3.30.70.250:FF:000001">
    <property type="entry name" value="Malonyl CoA-acyl carrier protein transacylase"/>
    <property type="match status" value="1"/>
</dbReference>
<accession>A0A328VN74</accession>
<evidence type="ECO:0000313" key="8">
    <source>
        <dbReference type="Proteomes" id="UP000248706"/>
    </source>
</evidence>
<dbReference type="Gene3D" id="3.30.70.250">
    <property type="entry name" value="Malonyl-CoA ACP transacylase, ACP-binding"/>
    <property type="match status" value="1"/>
</dbReference>
<dbReference type="SMART" id="SM00827">
    <property type="entry name" value="PKS_AT"/>
    <property type="match status" value="1"/>
</dbReference>
<dbReference type="SUPFAM" id="SSF55048">
    <property type="entry name" value="Probable ACP-binding domain of malonyl-CoA ACP transacylase"/>
    <property type="match status" value="1"/>
</dbReference>
<dbReference type="InterPro" id="IPR004410">
    <property type="entry name" value="Malonyl_CoA-ACP_transAc_FabD"/>
</dbReference>
<gene>
    <name evidence="7" type="ORF">A4R35_16255</name>
</gene>
<keyword evidence="8" id="KW-1185">Reference proteome</keyword>
<dbReference type="InterPro" id="IPR001227">
    <property type="entry name" value="Ac_transferase_dom_sf"/>
</dbReference>
<comment type="caution">
    <text evidence="7">The sequence shown here is derived from an EMBL/GenBank/DDBJ whole genome shotgun (WGS) entry which is preliminary data.</text>
</comment>
<dbReference type="SUPFAM" id="SSF52151">
    <property type="entry name" value="FabD/lysophospholipase-like"/>
    <property type="match status" value="1"/>
</dbReference>
<dbReference type="InterPro" id="IPR014043">
    <property type="entry name" value="Acyl_transferase_dom"/>
</dbReference>
<dbReference type="PANTHER" id="PTHR42681">
    <property type="entry name" value="MALONYL-COA-ACYL CARRIER PROTEIN TRANSACYLASE, MITOCHONDRIAL"/>
    <property type="match status" value="1"/>
</dbReference>
<evidence type="ECO:0000256" key="5">
    <source>
        <dbReference type="PIRSR" id="PIRSR000446-1"/>
    </source>
</evidence>
<evidence type="ECO:0000256" key="2">
    <source>
        <dbReference type="ARBA" id="ARBA00023315"/>
    </source>
</evidence>
<evidence type="ECO:0000256" key="3">
    <source>
        <dbReference type="ARBA" id="ARBA00048462"/>
    </source>
</evidence>
<comment type="catalytic activity">
    <reaction evidence="3 4">
        <text>holo-[ACP] + malonyl-CoA = malonyl-[ACP] + CoA</text>
        <dbReference type="Rhea" id="RHEA:41792"/>
        <dbReference type="Rhea" id="RHEA-COMP:9623"/>
        <dbReference type="Rhea" id="RHEA-COMP:9685"/>
        <dbReference type="ChEBI" id="CHEBI:57287"/>
        <dbReference type="ChEBI" id="CHEBI:57384"/>
        <dbReference type="ChEBI" id="CHEBI:64479"/>
        <dbReference type="ChEBI" id="CHEBI:78449"/>
        <dbReference type="EC" id="2.3.1.39"/>
    </reaction>
</comment>
<keyword evidence="2 4" id="KW-0012">Acyltransferase</keyword>
<dbReference type="EMBL" id="MCIF01000002">
    <property type="protein sequence ID" value="RAQ97093.1"/>
    <property type="molecule type" value="Genomic_DNA"/>
</dbReference>
<proteinExistence type="inferred from homology"/>
<feature type="active site" evidence="5">
    <location>
        <position position="102"/>
    </location>
</feature>
<dbReference type="OrthoDB" id="9805460at2"/>
<keyword evidence="1 4" id="KW-0808">Transferase</keyword>
<dbReference type="InterPro" id="IPR050858">
    <property type="entry name" value="Mal-CoA-ACP_Trans/PKS_FabD"/>
</dbReference>
<feature type="domain" description="Malonyl-CoA:ACP transacylase (MAT)" evidence="6">
    <location>
        <begin position="9"/>
        <end position="339"/>
    </location>
</feature>
<dbReference type="EC" id="2.3.1.39" evidence="4"/>
<reference evidence="7 8" key="1">
    <citation type="submission" date="2016-08" db="EMBL/GenBank/DDBJ databases">
        <title>Analysis of Carbohydrate Active Enzymes in Thermogemmatispora T81 Reveals Carbohydrate Degradation Ability.</title>
        <authorList>
            <person name="Tomazini A."/>
            <person name="Lal S."/>
            <person name="Stott M."/>
            <person name="Henrissat B."/>
            <person name="Polikarpov I."/>
            <person name="Sparling R."/>
            <person name="Levin D.B."/>
        </authorList>
    </citation>
    <scope>NUCLEOTIDE SEQUENCE [LARGE SCALE GENOMIC DNA]</scope>
    <source>
        <strain evidence="7 8">T81</strain>
    </source>
</reference>
<organism evidence="7 8">
    <name type="scientific">Thermogemmatispora tikiterensis</name>
    <dbReference type="NCBI Taxonomy" id="1825093"/>
    <lineage>
        <taxon>Bacteria</taxon>
        <taxon>Bacillati</taxon>
        <taxon>Chloroflexota</taxon>
        <taxon>Ktedonobacteria</taxon>
        <taxon>Thermogemmatisporales</taxon>
        <taxon>Thermogemmatisporaceae</taxon>
        <taxon>Thermogemmatispora</taxon>
    </lineage>
</organism>
<dbReference type="PANTHER" id="PTHR42681:SF1">
    <property type="entry name" value="MALONYL-COA-ACYL CARRIER PROTEIN TRANSACYLASE, MITOCHONDRIAL"/>
    <property type="match status" value="1"/>
</dbReference>
<protein>
    <recommendedName>
        <fullName evidence="4">Malonyl CoA-acyl carrier protein transacylase</fullName>
        <ecNumber evidence="4">2.3.1.39</ecNumber>
    </recommendedName>
</protein>
<dbReference type="GO" id="GO:0004314">
    <property type="term" value="F:[acyl-carrier-protein] S-malonyltransferase activity"/>
    <property type="evidence" value="ECO:0007669"/>
    <property type="project" value="UniProtKB-EC"/>
</dbReference>